<dbReference type="OMA" id="EEMERPI"/>
<dbReference type="EMBL" id="KB730148">
    <property type="protein sequence ID" value="ENH71220.1"/>
    <property type="molecule type" value="Genomic_DNA"/>
</dbReference>
<evidence type="ECO:0000313" key="3">
    <source>
        <dbReference type="Proteomes" id="UP000016928"/>
    </source>
</evidence>
<dbReference type="VEuPathDB" id="FungiDB:FOC1_g10006076"/>
<feature type="region of interest" description="Disordered" evidence="1">
    <location>
        <begin position="307"/>
        <end position="357"/>
    </location>
</feature>
<name>N4UMD4_FUSC1</name>
<dbReference type="HOGENOM" id="CLU_066474_0_0_1"/>
<feature type="region of interest" description="Disordered" evidence="1">
    <location>
        <begin position="205"/>
        <end position="288"/>
    </location>
</feature>
<organism evidence="2 3">
    <name type="scientific">Fusarium oxysporum f. sp. cubense (strain race 1)</name>
    <name type="common">Panama disease fungus</name>
    <dbReference type="NCBI Taxonomy" id="1229664"/>
    <lineage>
        <taxon>Eukaryota</taxon>
        <taxon>Fungi</taxon>
        <taxon>Dikarya</taxon>
        <taxon>Ascomycota</taxon>
        <taxon>Pezizomycotina</taxon>
        <taxon>Sordariomycetes</taxon>
        <taxon>Hypocreomycetidae</taxon>
        <taxon>Hypocreales</taxon>
        <taxon>Nectriaceae</taxon>
        <taxon>Fusarium</taxon>
        <taxon>Fusarium oxysporum species complex</taxon>
    </lineage>
</organism>
<sequence>MDPLSKAVDVYGGSVHYGDEFKSSAAIKIKACQWNWETQAGVRSDICYRDEWASWRWHWHLIYQQPHQHRKISTSIANLYRPCQLYHANKIAHTLESLSLSFIKFAEDGTSIKMERGFDSEYFDQGLTAYFSGQVNPDLLQVGFAENEVSPAVKAVLSSPDTMAAPELHRSPSLYDIPPFIAAHIPPQGNVDEIDVNSRENEANPVVKVEPLSPDTMAAPESPRSPSLYDIQPFYAAPVITPPQPVPEEMERPIPSRQPSPRTSPQRNPLRSPPQRQAQLSRRHRMQEQQFELRRYQRYVDELQRQHEQRLQDEENAPCNSMPVSRKRRHHGAPRYVERFSVRDEEERGRLSPNDFY</sequence>
<protein>
    <submittedName>
        <fullName evidence="2">Uncharacterized protein</fullName>
    </submittedName>
</protein>
<dbReference type="OrthoDB" id="5067832at2759"/>
<feature type="compositionally biased region" description="Low complexity" evidence="1">
    <location>
        <begin position="255"/>
        <end position="269"/>
    </location>
</feature>
<reference evidence="3" key="2">
    <citation type="journal article" date="2014" name="PLoS ONE">
        <title>Genome and Transcriptome Analysis of the Fungal Pathogen Fusarium oxysporum f. sp. cubense Causing Banana Vascular Wilt Disease.</title>
        <authorList>
            <person name="Guo L."/>
            <person name="Han L."/>
            <person name="Yang L."/>
            <person name="Zeng H."/>
            <person name="Fan D."/>
            <person name="Zhu Y."/>
            <person name="Feng Y."/>
            <person name="Wang G."/>
            <person name="Peng C."/>
            <person name="Jiang X."/>
            <person name="Zhou D."/>
            <person name="Ni P."/>
            <person name="Liang C."/>
            <person name="Liu L."/>
            <person name="Wang J."/>
            <person name="Mao C."/>
            <person name="Fang X."/>
            <person name="Peng M."/>
            <person name="Huang J."/>
        </authorList>
    </citation>
    <scope>NUCLEOTIDE SEQUENCE [LARGE SCALE GENOMIC DNA]</scope>
    <source>
        <strain evidence="3">race 1</strain>
    </source>
</reference>
<evidence type="ECO:0000313" key="2">
    <source>
        <dbReference type="EMBL" id="ENH71220.1"/>
    </source>
</evidence>
<evidence type="ECO:0000256" key="1">
    <source>
        <dbReference type="SAM" id="MobiDB-lite"/>
    </source>
</evidence>
<dbReference type="AlphaFoldDB" id="N4UMD4"/>
<proteinExistence type="predicted"/>
<feature type="compositionally biased region" description="Basic and acidic residues" evidence="1">
    <location>
        <begin position="336"/>
        <end position="350"/>
    </location>
</feature>
<reference evidence="3" key="1">
    <citation type="submission" date="2012-09" db="EMBL/GenBank/DDBJ databases">
        <title>Genome sequencing and comparative transcriptomics of race 1 and race 4 of banana pathogen: Fusarium oxysporum f. sp. cubense.</title>
        <authorList>
            <person name="Fang X."/>
            <person name="Huang J."/>
        </authorList>
    </citation>
    <scope>NUCLEOTIDE SEQUENCE [LARGE SCALE GENOMIC DNA]</scope>
    <source>
        <strain evidence="3">race 1</strain>
    </source>
</reference>
<accession>N4UMD4</accession>
<dbReference type="Proteomes" id="UP000016928">
    <property type="component" value="Unassembled WGS sequence"/>
</dbReference>
<gene>
    <name evidence="2" type="ORF">FOC1_g10006076</name>
</gene>